<evidence type="ECO:0000259" key="3">
    <source>
        <dbReference type="SMART" id="SM01027"/>
    </source>
</evidence>
<dbReference type="CDD" id="cd16295">
    <property type="entry name" value="TTHA0252-CPSF-like_MBL-fold"/>
    <property type="match status" value="1"/>
</dbReference>
<dbReference type="SUPFAM" id="SSF56281">
    <property type="entry name" value="Metallo-hydrolase/oxidoreductase"/>
    <property type="match status" value="1"/>
</dbReference>
<feature type="domain" description="Beta-Casp" evidence="3">
    <location>
        <begin position="253"/>
        <end position="391"/>
    </location>
</feature>
<dbReference type="Gene3D" id="3.40.50.10890">
    <property type="match status" value="1"/>
</dbReference>
<evidence type="ECO:0000313" key="4">
    <source>
        <dbReference type="EMBL" id="MBF5052761.1"/>
    </source>
</evidence>
<dbReference type="Proteomes" id="UP000644441">
    <property type="component" value="Unassembled WGS sequence"/>
</dbReference>
<dbReference type="EMBL" id="ARXR01000008">
    <property type="protein sequence ID" value="MBF5052761.1"/>
    <property type="molecule type" value="Genomic_DNA"/>
</dbReference>
<dbReference type="InterPro" id="IPR050698">
    <property type="entry name" value="MBL"/>
</dbReference>
<dbReference type="InterPro" id="IPR001279">
    <property type="entry name" value="Metallo-B-lactamas"/>
</dbReference>
<evidence type="ECO:0000313" key="5">
    <source>
        <dbReference type="Proteomes" id="UP000644441"/>
    </source>
</evidence>
<dbReference type="SMART" id="SM00849">
    <property type="entry name" value="Lactamase_B"/>
    <property type="match status" value="1"/>
</dbReference>
<proteinExistence type="predicted"/>
<evidence type="ECO:0000259" key="2">
    <source>
        <dbReference type="SMART" id="SM00849"/>
    </source>
</evidence>
<reference evidence="4 5" key="1">
    <citation type="submission" date="2012-09" db="EMBL/GenBank/DDBJ databases">
        <title>Genome Sequence of alkane-degrading Bacterium Alcanivorax venustensis ISO4.</title>
        <authorList>
            <person name="Lai Q."/>
            <person name="Shao Z."/>
        </authorList>
    </citation>
    <scope>NUCLEOTIDE SEQUENCE [LARGE SCALE GENOMIC DNA]</scope>
    <source>
        <strain evidence="4 5">ISO4</strain>
    </source>
</reference>
<evidence type="ECO:0000256" key="1">
    <source>
        <dbReference type="ARBA" id="ARBA00022801"/>
    </source>
</evidence>
<keyword evidence="5" id="KW-1185">Reference proteome</keyword>
<dbReference type="SMART" id="SM01027">
    <property type="entry name" value="Beta-Casp"/>
    <property type="match status" value="1"/>
</dbReference>
<dbReference type="InterPro" id="IPR011108">
    <property type="entry name" value="RMMBL"/>
</dbReference>
<dbReference type="InterPro" id="IPR022712">
    <property type="entry name" value="Beta_Casp"/>
</dbReference>
<comment type="caution">
    <text evidence="4">The sequence shown here is derived from an EMBL/GenBank/DDBJ whole genome shotgun (WGS) entry which is preliminary data.</text>
</comment>
<dbReference type="RefSeq" id="WP_194855650.1">
    <property type="nucleotide sequence ID" value="NZ_ARXR01000008.1"/>
</dbReference>
<dbReference type="Pfam" id="PF07521">
    <property type="entry name" value="RMMBL"/>
    <property type="match status" value="1"/>
</dbReference>
<dbReference type="Pfam" id="PF00753">
    <property type="entry name" value="Lactamase_B"/>
    <property type="match status" value="1"/>
</dbReference>
<dbReference type="InterPro" id="IPR036866">
    <property type="entry name" value="RibonucZ/Hydroxyglut_hydro"/>
</dbReference>
<dbReference type="Gene3D" id="3.60.15.10">
    <property type="entry name" value="Ribonuclease Z/Hydroxyacylglutathione hydrolase-like"/>
    <property type="match status" value="1"/>
</dbReference>
<organism evidence="4 5">
    <name type="scientific">Alloalcanivorax venustensis ISO4</name>
    <dbReference type="NCBI Taxonomy" id="1177184"/>
    <lineage>
        <taxon>Bacteria</taxon>
        <taxon>Pseudomonadati</taxon>
        <taxon>Pseudomonadota</taxon>
        <taxon>Gammaproteobacteria</taxon>
        <taxon>Oceanospirillales</taxon>
        <taxon>Alcanivoracaceae</taxon>
        <taxon>Alloalcanivorax</taxon>
    </lineage>
</organism>
<dbReference type="PANTHER" id="PTHR11203:SF37">
    <property type="entry name" value="INTEGRATOR COMPLEX SUBUNIT 11"/>
    <property type="match status" value="1"/>
</dbReference>
<name>A0ABS0AGX8_9GAMM</name>
<gene>
    <name evidence="4" type="ORF">ISO4_01363</name>
</gene>
<evidence type="ECO:0008006" key="6">
    <source>
        <dbReference type="Google" id="ProtNLM"/>
    </source>
</evidence>
<dbReference type="PROSITE" id="PS51257">
    <property type="entry name" value="PROKAR_LIPOPROTEIN"/>
    <property type="match status" value="1"/>
</dbReference>
<sequence length="476" mass="52387">MNDSNKSVIKHHGAATGVTGSCHELTLDDNAGLLIDCGLFQGGDRGADGADAGRPEIEFDIRHIRALVVTHVHLDHVGRIPWLLAAGFDGPIYCSEPSAELLPIMLEDAFKLAVSRQPEAINWYLRRVQRLLRPLPFGQWHSVYQGAGKEAAIRLRRAGHLLGSAYVECALTGEARGQDTRVIFSGDLGNRASPILRPPEQPDGCDILVLESTYGDREHDDPGARRHRLRTLIERALVDRGTVLIPAFSIGRTQELLYELEDLIYENQGKEAAGGLHWNDLPVILDSPLASRFTRAYRGLREHWDEQALERVGQGRGPLAFEQLFTVDDHETHQRMVAHLAGTGRPAVVVAASGMCAGGRIVNYLKAMLGDPRHNVLFVGYQAAGTPGRELQTQGQGGQLELDGEIHEIKAGVDTIGGYSAHADRHGLLRFVTGMTRWPREIRLVHGDDQAKRGLAESLRQRYQDSGQKCKINTSP</sequence>
<keyword evidence="1" id="KW-0378">Hydrolase</keyword>
<dbReference type="Pfam" id="PF10996">
    <property type="entry name" value="Beta-Casp"/>
    <property type="match status" value="1"/>
</dbReference>
<accession>A0ABS0AGX8</accession>
<dbReference type="PANTHER" id="PTHR11203">
    <property type="entry name" value="CLEAVAGE AND POLYADENYLATION SPECIFICITY FACTOR FAMILY MEMBER"/>
    <property type="match status" value="1"/>
</dbReference>
<protein>
    <recommendedName>
        <fullName evidence="6">MBL fold hydrolase</fullName>
    </recommendedName>
</protein>
<feature type="domain" description="Metallo-beta-lactamase" evidence="2">
    <location>
        <begin position="19"/>
        <end position="227"/>
    </location>
</feature>